<dbReference type="PROSITE" id="PS00086">
    <property type="entry name" value="CYTOCHROME_P450"/>
    <property type="match status" value="1"/>
</dbReference>
<evidence type="ECO:0000256" key="4">
    <source>
        <dbReference type="ARBA" id="ARBA00023002"/>
    </source>
</evidence>
<evidence type="ECO:0000256" key="6">
    <source>
        <dbReference type="PIRSR" id="PIRSR602401-1"/>
    </source>
</evidence>
<dbReference type="PRINTS" id="PR00463">
    <property type="entry name" value="EP450I"/>
</dbReference>
<dbReference type="GeneID" id="25275332"/>
<keyword evidence="4 7" id="KW-0560">Oxidoreductase</keyword>
<dbReference type="GO" id="GO:0016705">
    <property type="term" value="F:oxidoreductase activity, acting on paired donors, with incorporation or reduction of molecular oxygen"/>
    <property type="evidence" value="ECO:0007669"/>
    <property type="project" value="InterPro"/>
</dbReference>
<dbReference type="PANTHER" id="PTHR24305">
    <property type="entry name" value="CYTOCHROME P450"/>
    <property type="match status" value="1"/>
</dbReference>
<dbReference type="GO" id="GO:0005506">
    <property type="term" value="F:iron ion binding"/>
    <property type="evidence" value="ECO:0007669"/>
    <property type="project" value="InterPro"/>
</dbReference>
<dbReference type="EMBL" id="AMGV01000001">
    <property type="protein sequence ID" value="KEF62408.1"/>
    <property type="molecule type" value="Genomic_DNA"/>
</dbReference>
<feature type="binding site" description="axial binding residue" evidence="6">
    <location>
        <position position="435"/>
    </location>
    <ligand>
        <name>heme</name>
        <dbReference type="ChEBI" id="CHEBI:30413"/>
    </ligand>
    <ligandPart>
        <name>Fe</name>
        <dbReference type="ChEBI" id="CHEBI:18248"/>
    </ligandPart>
</feature>
<comment type="cofactor">
    <cofactor evidence="1 6">
        <name>heme</name>
        <dbReference type="ChEBI" id="CHEBI:30413"/>
    </cofactor>
</comment>
<dbReference type="InterPro" id="IPR001128">
    <property type="entry name" value="Cyt_P450"/>
</dbReference>
<dbReference type="InterPro" id="IPR002401">
    <property type="entry name" value="Cyt_P450_E_grp-I"/>
</dbReference>
<dbReference type="SUPFAM" id="SSF48264">
    <property type="entry name" value="Cytochrome P450"/>
    <property type="match status" value="1"/>
</dbReference>
<comment type="similarity">
    <text evidence="2 7">Belongs to the cytochrome P450 family.</text>
</comment>
<evidence type="ECO:0000256" key="3">
    <source>
        <dbReference type="ARBA" id="ARBA00022723"/>
    </source>
</evidence>
<evidence type="ECO:0000256" key="2">
    <source>
        <dbReference type="ARBA" id="ARBA00010617"/>
    </source>
</evidence>
<sequence>MEEAAPRHQLAAIFASLALLLFVAVIVRRCFFHPLSNYPGPWLGKFTDLPTVLAVFRRERTFKQYELLQKYGSPIRMGTNNLVFSDMETFAQIYGQSSRPCLKDPGAYDGLSATGEINVLNATDRHQHSRLRRLISHSFSVKSLLETEDFLRDKIDEYVSVFGDRDGQSVDILERTYELFLDIVSQLSFGESFDCLSGKTPTAHHDVQAFFTVVPAMSFAPILRYLPIKSFREGLKGLGRLQEFSRAHVAAYMARSSEKPDFGPKGRFLQNLALSIDAETGTKLTQQELVENAIIFLTAGSGTTAATTIYLIWECGRHPEVRKRLIEEIRERFPDPSVRPSYEEASKLKYLGCVIEEVLRLRGPLNSGAPRVSPGKLIGSKWVPEGITVETNSYVTARDPKVFPEPLEFQPSRWEDATEEMRQMSRPFSYGPRNCVGRHLAEMGLFLTVSRLYQLYDIVPDPNIQPEDMRQLDFGVLEPACRNFHVRPVQPPTKR</sequence>
<dbReference type="PRINTS" id="PR00385">
    <property type="entry name" value="P450"/>
</dbReference>
<dbReference type="GO" id="GO:0004497">
    <property type="term" value="F:monooxygenase activity"/>
    <property type="evidence" value="ECO:0007669"/>
    <property type="project" value="UniProtKB-KW"/>
</dbReference>
<dbReference type="GO" id="GO:0020037">
    <property type="term" value="F:heme binding"/>
    <property type="evidence" value="ECO:0007669"/>
    <property type="project" value="InterPro"/>
</dbReference>
<dbReference type="InterPro" id="IPR050121">
    <property type="entry name" value="Cytochrome_P450_monoxygenase"/>
</dbReference>
<keyword evidence="9" id="KW-1185">Reference proteome</keyword>
<dbReference type="PANTHER" id="PTHR24305:SF96">
    <property type="entry name" value="CYTOCHROME P450 MONOOXYGENASE STCB-RELATED"/>
    <property type="match status" value="1"/>
</dbReference>
<name>A0A072PSU7_9EURO</name>
<dbReference type="STRING" id="1182545.A0A072PSU7"/>
<dbReference type="Proteomes" id="UP000027920">
    <property type="component" value="Unassembled WGS sequence"/>
</dbReference>
<organism evidence="8 9">
    <name type="scientific">Exophiala aquamarina CBS 119918</name>
    <dbReference type="NCBI Taxonomy" id="1182545"/>
    <lineage>
        <taxon>Eukaryota</taxon>
        <taxon>Fungi</taxon>
        <taxon>Dikarya</taxon>
        <taxon>Ascomycota</taxon>
        <taxon>Pezizomycotina</taxon>
        <taxon>Eurotiomycetes</taxon>
        <taxon>Chaetothyriomycetidae</taxon>
        <taxon>Chaetothyriales</taxon>
        <taxon>Herpotrichiellaceae</taxon>
        <taxon>Exophiala</taxon>
    </lineage>
</organism>
<dbReference type="AlphaFoldDB" id="A0A072PSU7"/>
<evidence type="ECO:0008006" key="10">
    <source>
        <dbReference type="Google" id="ProtNLM"/>
    </source>
</evidence>
<dbReference type="Pfam" id="PF00067">
    <property type="entry name" value="p450"/>
    <property type="match status" value="1"/>
</dbReference>
<dbReference type="InterPro" id="IPR036396">
    <property type="entry name" value="Cyt_P450_sf"/>
</dbReference>
<dbReference type="OrthoDB" id="1470350at2759"/>
<proteinExistence type="inferred from homology"/>
<dbReference type="RefSeq" id="XP_013264998.1">
    <property type="nucleotide sequence ID" value="XM_013409544.1"/>
</dbReference>
<keyword evidence="3 6" id="KW-0479">Metal-binding</keyword>
<dbReference type="HOGENOM" id="CLU_001570_14_11_1"/>
<evidence type="ECO:0000256" key="7">
    <source>
        <dbReference type="RuleBase" id="RU000461"/>
    </source>
</evidence>
<evidence type="ECO:0000313" key="9">
    <source>
        <dbReference type="Proteomes" id="UP000027920"/>
    </source>
</evidence>
<dbReference type="VEuPathDB" id="FungiDB:A1O9_00380"/>
<comment type="caution">
    <text evidence="8">The sequence shown here is derived from an EMBL/GenBank/DDBJ whole genome shotgun (WGS) entry which is preliminary data.</text>
</comment>
<evidence type="ECO:0000313" key="8">
    <source>
        <dbReference type="EMBL" id="KEF62408.1"/>
    </source>
</evidence>
<evidence type="ECO:0000256" key="1">
    <source>
        <dbReference type="ARBA" id="ARBA00001971"/>
    </source>
</evidence>
<dbReference type="Gene3D" id="1.10.630.10">
    <property type="entry name" value="Cytochrome P450"/>
    <property type="match status" value="1"/>
</dbReference>
<accession>A0A072PSU7</accession>
<keyword evidence="6 7" id="KW-0349">Heme</keyword>
<reference evidence="8 9" key="1">
    <citation type="submission" date="2013-03" db="EMBL/GenBank/DDBJ databases">
        <title>The Genome Sequence of Exophiala aquamarina CBS 119918.</title>
        <authorList>
            <consortium name="The Broad Institute Genomics Platform"/>
            <person name="Cuomo C."/>
            <person name="de Hoog S."/>
            <person name="Gorbushina A."/>
            <person name="Walker B."/>
            <person name="Young S.K."/>
            <person name="Zeng Q."/>
            <person name="Gargeya S."/>
            <person name="Fitzgerald M."/>
            <person name="Haas B."/>
            <person name="Abouelleil A."/>
            <person name="Allen A.W."/>
            <person name="Alvarado L."/>
            <person name="Arachchi H.M."/>
            <person name="Berlin A.M."/>
            <person name="Chapman S.B."/>
            <person name="Gainer-Dewar J."/>
            <person name="Goldberg J."/>
            <person name="Griggs A."/>
            <person name="Gujja S."/>
            <person name="Hansen M."/>
            <person name="Howarth C."/>
            <person name="Imamovic A."/>
            <person name="Ireland A."/>
            <person name="Larimer J."/>
            <person name="McCowan C."/>
            <person name="Murphy C."/>
            <person name="Pearson M."/>
            <person name="Poon T.W."/>
            <person name="Priest M."/>
            <person name="Roberts A."/>
            <person name="Saif S."/>
            <person name="Shea T."/>
            <person name="Sisk P."/>
            <person name="Sykes S."/>
            <person name="Wortman J."/>
            <person name="Nusbaum C."/>
            <person name="Birren B."/>
        </authorList>
    </citation>
    <scope>NUCLEOTIDE SEQUENCE [LARGE SCALE GENOMIC DNA]</scope>
    <source>
        <strain evidence="8 9">CBS 119918</strain>
    </source>
</reference>
<keyword evidence="5 6" id="KW-0408">Iron</keyword>
<keyword evidence="7" id="KW-0503">Monooxygenase</keyword>
<evidence type="ECO:0000256" key="5">
    <source>
        <dbReference type="ARBA" id="ARBA00023004"/>
    </source>
</evidence>
<gene>
    <name evidence="8" type="ORF">A1O9_00380</name>
</gene>
<dbReference type="InterPro" id="IPR017972">
    <property type="entry name" value="Cyt_P450_CS"/>
</dbReference>
<protein>
    <recommendedName>
        <fullName evidence="10">Cytochrome P450 oxidoreductase</fullName>
    </recommendedName>
</protein>